<dbReference type="Proteomes" id="UP000389128">
    <property type="component" value="Unassembled WGS sequence"/>
</dbReference>
<gene>
    <name evidence="4" type="ORF">ETQ85_03965</name>
</gene>
<dbReference type="PANTHER" id="PTHR38690:SF1">
    <property type="entry name" value="PROTEASE"/>
    <property type="match status" value="1"/>
</dbReference>
<protein>
    <submittedName>
        <fullName evidence="4">TIGR02099 family protein</fullName>
    </submittedName>
</protein>
<evidence type="ECO:0000313" key="5">
    <source>
        <dbReference type="Proteomes" id="UP000389128"/>
    </source>
</evidence>
<dbReference type="NCBIfam" id="TIGR02099">
    <property type="entry name" value="YhdP family protein"/>
    <property type="match status" value="1"/>
</dbReference>
<dbReference type="InterPro" id="IPR011836">
    <property type="entry name" value="YhdP"/>
</dbReference>
<dbReference type="RefSeq" id="WP_148577757.1">
    <property type="nucleotide sequence ID" value="NZ_SDKK01000003.1"/>
</dbReference>
<dbReference type="Pfam" id="PF13116">
    <property type="entry name" value="YhdP"/>
    <property type="match status" value="1"/>
</dbReference>
<evidence type="ECO:0000259" key="3">
    <source>
        <dbReference type="Pfam" id="PF13116"/>
    </source>
</evidence>
<keyword evidence="2" id="KW-0812">Transmembrane</keyword>
<dbReference type="PANTHER" id="PTHR38690">
    <property type="entry name" value="PROTEASE-RELATED"/>
    <property type="match status" value="1"/>
</dbReference>
<sequence>MAEGRLSFLHLPRLCLRKLAWLGLIAYFVGGLVFVGVRHLVLPGVPAYRSEVAQLLSRSIGLPVDIKSLSADWTGLHPRLQLGGLSIKDAAGEEAMTLDRVDAEVAWSSLLLLRLRLHRLEIDSPELSIRRQADGQIFVAGLKVNTGGERGGFAEWLLDQRQIVIRNARLEWSDALRQADTLVLDKLDFRLENSGAHHRFGLRAQPPVKLAATLDVRGDLRGRDPARLDEWRGEFYAGLDYADLGAWRQWVDYPLAADGAGGLRAWLEFAGGRISGITADFALRDARARLATGLDDIPLASAAGRLRYREENGVIEASGKRLSLQARDGMTVAPTDFFLRLQEKRGSTPAQGEFIANQLDLGALSRLAGRLPLDETFRKRLAELGPVGSVAPLNVKWSGEAGQLATYEVDARFIRLGIEPLGAWPGFSGLSGRIEGTERGGRFTLSGQDASIALPQIFAEPRLALAELAAEGSWSHPEGVLEVSLASVNFANRDARGTASGRYRASPDTPGDIDLQARLSEADGTAVWRYMPSVVNKAARDWLQTSLTGGRAMDTRLTLKGNLARFPFRNPRDGTFRVTAKVADGQLDYAPGWPKIEGVSGELIFEGAGMTVKARRGRIFGVDLKDVTAVLPDFETDDVLTIRGTALGPTQDFLRFITDSPVADMINRFTDPFRAEGKGSLDLQLVLPLHKLTESKVRGDFQFAHNQLQFDPAMPVLTEASGRVGFTESLLTVKNGTARIFGDPVSVTGGSRPDGSVLLNAQGTLSVLALRRELDLPLLDHLSGSAPWKGTIAVQKRGGVEFVLDSNLQGVVSSLPDPLNKSAAAILPFRFEMLAAAAANGAPPGDTLKLAAGSFFQAQFQRRHEAGRTLVVRGGMALNEPVRLADKGVLVVATADKLDADAWRKALAGTSPGVEADKAAGDSDSAFPLSGLNLRAGELRMLGQRLNDVSLRAVMEEGGWQARLTSKEATGDFVWREQGRGRLQARFKQLALGTAGKDDKDGSDSPRPDEERLSELPGLDISADSFVLRGHSLGKLDLKAVNRGEMWRLENFSIANPDGTLTGNGVWRPGAREETRLNFKLDVVSVEKMLTRLGYPEAVRRGKAVMEGDVVWHGSPIALHMPTLGGKMHVDVESGQFTQLDPGVGRLLGVLNLQALPRRITLDFRDVFSQGFAFDRISGSIQMNNGLLRTDDLELFGPAARVFMNGEADAVRETQNLRVKVQPTLSESIAVGSAIATTGAINPALGLAAYLVQKALRDPVEKLFSFEYAVTGAWSDPKVEKLASRPPLAPQ</sequence>
<evidence type="ECO:0000256" key="2">
    <source>
        <dbReference type="SAM" id="Phobius"/>
    </source>
</evidence>
<feature type="compositionally biased region" description="Basic and acidic residues" evidence="1">
    <location>
        <begin position="996"/>
        <end position="1014"/>
    </location>
</feature>
<feature type="region of interest" description="Disordered" evidence="1">
    <location>
        <begin position="994"/>
        <end position="1015"/>
    </location>
</feature>
<evidence type="ECO:0000313" key="4">
    <source>
        <dbReference type="EMBL" id="TYC61223.1"/>
    </source>
</evidence>
<feature type="domain" description="YhdP central" evidence="3">
    <location>
        <begin position="11"/>
        <end position="1279"/>
    </location>
</feature>
<reference evidence="4 5" key="1">
    <citation type="submission" date="2019-01" db="EMBL/GenBank/DDBJ databases">
        <title>Zoogloea oleivorans genome sequencing and assembly.</title>
        <authorList>
            <person name="Tancsics A."/>
            <person name="Farkas M."/>
            <person name="Kriszt B."/>
            <person name="Maroti G."/>
            <person name="Horvath B."/>
        </authorList>
    </citation>
    <scope>NUCLEOTIDE SEQUENCE [LARGE SCALE GENOMIC DNA]</scope>
    <source>
        <strain evidence="4 5">Buc</strain>
    </source>
</reference>
<evidence type="ECO:0000256" key="1">
    <source>
        <dbReference type="SAM" id="MobiDB-lite"/>
    </source>
</evidence>
<organism evidence="4 5">
    <name type="scientific">Zoogloea oleivorans</name>
    <dbReference type="NCBI Taxonomy" id="1552750"/>
    <lineage>
        <taxon>Bacteria</taxon>
        <taxon>Pseudomonadati</taxon>
        <taxon>Pseudomonadota</taxon>
        <taxon>Betaproteobacteria</taxon>
        <taxon>Rhodocyclales</taxon>
        <taxon>Zoogloeaceae</taxon>
        <taxon>Zoogloea</taxon>
    </lineage>
</organism>
<dbReference type="InterPro" id="IPR025263">
    <property type="entry name" value="YhdP_central"/>
</dbReference>
<accession>A0A6C2D644</accession>
<keyword evidence="5" id="KW-1185">Reference proteome</keyword>
<dbReference type="EMBL" id="SDKK01000003">
    <property type="protein sequence ID" value="TYC61223.1"/>
    <property type="molecule type" value="Genomic_DNA"/>
</dbReference>
<keyword evidence="2" id="KW-0472">Membrane</keyword>
<dbReference type="OrthoDB" id="8521382at2"/>
<name>A0A6C2D644_9RHOO</name>
<proteinExistence type="predicted"/>
<comment type="caution">
    <text evidence="4">The sequence shown here is derived from an EMBL/GenBank/DDBJ whole genome shotgun (WGS) entry which is preliminary data.</text>
</comment>
<feature type="transmembrane region" description="Helical" evidence="2">
    <location>
        <begin position="21"/>
        <end position="41"/>
    </location>
</feature>
<keyword evidence="2" id="KW-1133">Transmembrane helix</keyword>